<dbReference type="Proteomes" id="UP000221715">
    <property type="component" value="Genome"/>
</dbReference>
<evidence type="ECO:0000313" key="3">
    <source>
        <dbReference type="Proteomes" id="UP000221715"/>
    </source>
</evidence>
<keyword evidence="3" id="KW-1185">Reference proteome</keyword>
<dbReference type="KEGG" id="vg:77930767"/>
<organism evidence="2 3">
    <name type="scientific">Gordonia phage Howe</name>
    <dbReference type="NCBI Taxonomy" id="1777061"/>
    <lineage>
        <taxon>Viruses</taxon>
        <taxon>Duplodnaviria</taxon>
        <taxon>Heunggongvirae</taxon>
        <taxon>Uroviricota</taxon>
        <taxon>Caudoviricetes</taxon>
        <taxon>Howevirus</taxon>
        <taxon>Howevirus howe</taxon>
    </lineage>
</organism>
<dbReference type="EMBL" id="KU252585">
    <property type="protein sequence ID" value="ALY07686.1"/>
    <property type="molecule type" value="Genomic_DNA"/>
</dbReference>
<sequence>MTDVLDDLRPLSVSEVVKLLTASDGTQLVSEEQVKRYLRQGRWPGCKVGHRWAMTRAQIQEALDIESRQARTPQKPPASGVSPRSRTRKAHP</sequence>
<gene>
    <name evidence="2" type="primary">52</name>
    <name evidence="2" type="ORF">PBI_HOWE_52</name>
</gene>
<evidence type="ECO:0000256" key="1">
    <source>
        <dbReference type="SAM" id="MobiDB-lite"/>
    </source>
</evidence>
<evidence type="ECO:0000313" key="2">
    <source>
        <dbReference type="EMBL" id="ALY07686.1"/>
    </source>
</evidence>
<dbReference type="RefSeq" id="YP_010654913.1">
    <property type="nucleotide sequence ID" value="NC_070817.1"/>
</dbReference>
<reference evidence="2 3" key="1">
    <citation type="submission" date="2015-12" db="EMBL/GenBank/DDBJ databases">
        <authorList>
            <person name="Pope W.H."/>
            <person name="Montgomery M.T."/>
            <person name="Garlena R.A."/>
            <person name="Russell D.A."/>
            <person name="Jacobs-Sera D."/>
            <person name="Hendrix R.W."/>
            <person name="Hatfull G.F."/>
        </authorList>
    </citation>
    <scope>NUCLEOTIDE SEQUENCE [LARGE SCALE GENOMIC DNA]</scope>
</reference>
<name>A0A0U4IA86_9CAUD</name>
<proteinExistence type="predicted"/>
<feature type="region of interest" description="Disordered" evidence="1">
    <location>
        <begin position="64"/>
        <end position="92"/>
    </location>
</feature>
<dbReference type="GeneID" id="77930767"/>
<accession>A0A0U4IA86</accession>
<protein>
    <submittedName>
        <fullName evidence="2">Uncharacterized protein</fullName>
    </submittedName>
</protein>